<dbReference type="PANTHER" id="PTHR47307">
    <property type="entry name" value="GLUTATHIONE-REGULATED POTASSIUM-EFFLUX SYSTEM ANCILLARY PROTEIN KEFG"/>
    <property type="match status" value="1"/>
</dbReference>
<protein>
    <recommendedName>
        <fullName evidence="2">Flavodoxin-like fold domain-containing protein</fullName>
    </recommendedName>
</protein>
<dbReference type="RefSeq" id="WP_010619367.1">
    <property type="nucleotide sequence ID" value="NZ_PUFO01000070.1"/>
</dbReference>
<dbReference type="OrthoDB" id="9798454at2"/>
<dbReference type="STRING" id="1122149.FD44_GL000348"/>
<dbReference type="SUPFAM" id="SSF52218">
    <property type="entry name" value="Flavoproteins"/>
    <property type="match status" value="1"/>
</dbReference>
<dbReference type="GO" id="GO:0009055">
    <property type="term" value="F:electron transfer activity"/>
    <property type="evidence" value="ECO:0007669"/>
    <property type="project" value="TreeGrafter"/>
</dbReference>
<gene>
    <name evidence="3" type="ORF">C5L31_001688</name>
</gene>
<reference evidence="3 4" key="1">
    <citation type="journal article" date="2019" name="Appl. Microbiol. Biotechnol.">
        <title>Uncovering carbohydrate metabolism through a genotype-phenotype association study of 56 lactic acid bacteria genomes.</title>
        <authorList>
            <person name="Buron-Moles G."/>
            <person name="Chailyan A."/>
            <person name="Dolejs I."/>
            <person name="Forster J."/>
            <person name="Miks M.H."/>
        </authorList>
    </citation>
    <scope>NUCLEOTIDE SEQUENCE [LARGE SCALE GENOMIC DNA]</scope>
    <source>
        <strain evidence="3 4">ATCC 49373</strain>
    </source>
</reference>
<dbReference type="AlphaFoldDB" id="A0A4V3A3L7"/>
<evidence type="ECO:0000313" key="3">
    <source>
        <dbReference type="EMBL" id="TDG75058.1"/>
    </source>
</evidence>
<evidence type="ECO:0000259" key="2">
    <source>
        <dbReference type="Pfam" id="PF02525"/>
    </source>
</evidence>
<dbReference type="Gene3D" id="3.40.50.360">
    <property type="match status" value="1"/>
</dbReference>
<name>A0A4V3A3L7_9LACO</name>
<keyword evidence="4" id="KW-1185">Reference proteome</keyword>
<dbReference type="GO" id="GO:0010181">
    <property type="term" value="F:FMN binding"/>
    <property type="evidence" value="ECO:0007669"/>
    <property type="project" value="TreeGrafter"/>
</dbReference>
<dbReference type="InterPro" id="IPR003680">
    <property type="entry name" value="Flavodoxin_fold"/>
</dbReference>
<sequence length="226" mass="25998">MKTLILMAHPHVDNSYTQQFLARAAQIENVTWHSLDSSMPFDVAAERNLFLDHDRIIFQFPLYWYSAPASLKEWEDLVLADQFDTMNFNEKQLGLVISTGQPSDAYERGGTEHFGMGEITTPFQAVALKLGMTFLPPLIISQFAYQTDEEKAQLLIKYQRYLTQEPLNNLQVKITWLISRLNQLELDEATKQRVQLIMTELQNGTERLSDLQDTLALIKREGEIDG</sequence>
<dbReference type="InterPro" id="IPR046980">
    <property type="entry name" value="KefG/KefF"/>
</dbReference>
<evidence type="ECO:0000313" key="4">
    <source>
        <dbReference type="Proteomes" id="UP000294854"/>
    </source>
</evidence>
<dbReference type="GO" id="GO:0003955">
    <property type="term" value="F:NAD(P)H dehydrogenase (quinone) activity"/>
    <property type="evidence" value="ECO:0007669"/>
    <property type="project" value="TreeGrafter"/>
</dbReference>
<proteinExistence type="predicted"/>
<dbReference type="Proteomes" id="UP000294854">
    <property type="component" value="Unassembled WGS sequence"/>
</dbReference>
<accession>A0A4V3A3L7</accession>
<keyword evidence="1" id="KW-0560">Oxidoreductase</keyword>
<evidence type="ECO:0000256" key="1">
    <source>
        <dbReference type="ARBA" id="ARBA00023002"/>
    </source>
</evidence>
<organism evidence="3 4">
    <name type="scientific">Secundilactobacillus malefermentans</name>
    <dbReference type="NCBI Taxonomy" id="176292"/>
    <lineage>
        <taxon>Bacteria</taxon>
        <taxon>Bacillati</taxon>
        <taxon>Bacillota</taxon>
        <taxon>Bacilli</taxon>
        <taxon>Lactobacillales</taxon>
        <taxon>Lactobacillaceae</taxon>
        <taxon>Secundilactobacillus</taxon>
    </lineage>
</organism>
<dbReference type="PANTHER" id="PTHR47307:SF1">
    <property type="entry name" value="GLUTATHIONE-REGULATED POTASSIUM-EFFLUX SYSTEM ANCILLARY PROTEIN KEFG"/>
    <property type="match status" value="1"/>
</dbReference>
<dbReference type="EMBL" id="PUFO01000070">
    <property type="protein sequence ID" value="TDG75058.1"/>
    <property type="molecule type" value="Genomic_DNA"/>
</dbReference>
<dbReference type="InterPro" id="IPR029039">
    <property type="entry name" value="Flavoprotein-like_sf"/>
</dbReference>
<comment type="caution">
    <text evidence="3">The sequence shown here is derived from an EMBL/GenBank/DDBJ whole genome shotgun (WGS) entry which is preliminary data.</text>
</comment>
<dbReference type="Pfam" id="PF02525">
    <property type="entry name" value="Flavodoxin_2"/>
    <property type="match status" value="1"/>
</dbReference>
<feature type="domain" description="Flavodoxin-like fold" evidence="2">
    <location>
        <begin position="1"/>
        <end position="160"/>
    </location>
</feature>